<accession>A0ACA9S4A5</accession>
<feature type="non-terminal residue" evidence="1">
    <location>
        <position position="1"/>
    </location>
</feature>
<protein>
    <submittedName>
        <fullName evidence="1">27537_t:CDS:1</fullName>
    </submittedName>
</protein>
<sequence length="162" mass="18940">MYENMNTLYSGAMTQYMPTEIIGKVGPEEIPDIQTIVPNAEIGYMPEVNLEVLTHLHDFFVDYPLAPEKQIVLENWLSSYNAKLVQDKKVGGEKYVTEEKLVQTLYLKKNYMVHYHALQLYMRQELKVTKIYSALKFKQSPWMKEYIEKNIHKCKIAKANGD</sequence>
<evidence type="ECO:0000313" key="1">
    <source>
        <dbReference type="EMBL" id="CAG8824905.1"/>
    </source>
</evidence>
<reference evidence="1" key="1">
    <citation type="submission" date="2021-06" db="EMBL/GenBank/DDBJ databases">
        <authorList>
            <person name="Kallberg Y."/>
            <person name="Tangrot J."/>
            <person name="Rosling A."/>
        </authorList>
    </citation>
    <scope>NUCLEOTIDE SEQUENCE</scope>
    <source>
        <strain evidence="1">MA461A</strain>
    </source>
</reference>
<gene>
    <name evidence="1" type="ORF">RPERSI_LOCUS26357</name>
</gene>
<evidence type="ECO:0000313" key="2">
    <source>
        <dbReference type="Proteomes" id="UP000789920"/>
    </source>
</evidence>
<name>A0ACA9S4A5_9GLOM</name>
<organism evidence="1 2">
    <name type="scientific">Racocetra persica</name>
    <dbReference type="NCBI Taxonomy" id="160502"/>
    <lineage>
        <taxon>Eukaryota</taxon>
        <taxon>Fungi</taxon>
        <taxon>Fungi incertae sedis</taxon>
        <taxon>Mucoromycota</taxon>
        <taxon>Glomeromycotina</taxon>
        <taxon>Glomeromycetes</taxon>
        <taxon>Diversisporales</taxon>
        <taxon>Gigasporaceae</taxon>
        <taxon>Racocetra</taxon>
    </lineage>
</organism>
<proteinExistence type="predicted"/>
<comment type="caution">
    <text evidence="1">The sequence shown here is derived from an EMBL/GenBank/DDBJ whole genome shotgun (WGS) entry which is preliminary data.</text>
</comment>
<feature type="non-terminal residue" evidence="1">
    <location>
        <position position="162"/>
    </location>
</feature>
<dbReference type="EMBL" id="CAJVQC010089677">
    <property type="protein sequence ID" value="CAG8824905.1"/>
    <property type="molecule type" value="Genomic_DNA"/>
</dbReference>
<dbReference type="Proteomes" id="UP000789920">
    <property type="component" value="Unassembled WGS sequence"/>
</dbReference>
<keyword evidence="2" id="KW-1185">Reference proteome</keyword>